<organism evidence="2 3">
    <name type="scientific">Enterocloster bolteae (strain ATCC BAA-613 / DSM 15670 / CCUG 46953 / JCM 12243 / WAL 16351)</name>
    <name type="common">Clostridium bolteae</name>
    <dbReference type="NCBI Taxonomy" id="411902"/>
    <lineage>
        <taxon>Bacteria</taxon>
        <taxon>Bacillati</taxon>
        <taxon>Bacillota</taxon>
        <taxon>Clostridia</taxon>
        <taxon>Lachnospirales</taxon>
        <taxon>Lachnospiraceae</taxon>
        <taxon>Enterocloster</taxon>
    </lineage>
</organism>
<dbReference type="EMBL" id="ABCC02000002">
    <property type="protein sequence ID" value="EDP19390.1"/>
    <property type="molecule type" value="Genomic_DNA"/>
</dbReference>
<keyword evidence="1" id="KW-1133">Transmembrane helix</keyword>
<protein>
    <submittedName>
        <fullName evidence="2">Uncharacterized protein</fullName>
    </submittedName>
</protein>
<dbReference type="PaxDb" id="411902-CLOBOL_00227"/>
<keyword evidence="1" id="KW-0812">Transmembrane</keyword>
<reference evidence="2 3" key="2">
    <citation type="submission" date="2007-09" db="EMBL/GenBank/DDBJ databases">
        <title>Draft genome sequence of Clostridium bolteae (ATCC BAA-613).</title>
        <authorList>
            <person name="Sudarsanam P."/>
            <person name="Ley R."/>
            <person name="Guruge J."/>
            <person name="Turnbaugh P.J."/>
            <person name="Mahowald M."/>
            <person name="Liep D."/>
            <person name="Gordon J."/>
        </authorList>
    </citation>
    <scope>NUCLEOTIDE SEQUENCE [LARGE SCALE GENOMIC DNA]</scope>
    <source>
        <strain evidence="3">ATCC BAA-613 / DSM 15670 / CCUG 46953 / JCM 12243 / WAL 16351</strain>
    </source>
</reference>
<dbReference type="HOGENOM" id="CLU_3231668_0_0_9"/>
<evidence type="ECO:0000256" key="1">
    <source>
        <dbReference type="SAM" id="Phobius"/>
    </source>
</evidence>
<sequence>MDIAKVPDESVFILFIGSLLHNVYYVISSADAAFKKTNDIKNN</sequence>
<accession>A8RGU3</accession>
<name>A8RGU3_ENTBW</name>
<gene>
    <name evidence="2" type="ORF">CLOBOL_00227</name>
</gene>
<evidence type="ECO:0000313" key="3">
    <source>
        <dbReference type="Proteomes" id="UP000005396"/>
    </source>
</evidence>
<reference evidence="2 3" key="1">
    <citation type="submission" date="2007-08" db="EMBL/GenBank/DDBJ databases">
        <authorList>
            <person name="Fulton L."/>
            <person name="Clifton S."/>
            <person name="Fulton B."/>
            <person name="Xu J."/>
            <person name="Minx P."/>
            <person name="Pepin K.H."/>
            <person name="Johnson M."/>
            <person name="Thiruvilangam P."/>
            <person name="Bhonagiri V."/>
            <person name="Nash W.E."/>
            <person name="Mardis E.R."/>
            <person name="Wilson R.K."/>
        </authorList>
    </citation>
    <scope>NUCLEOTIDE SEQUENCE [LARGE SCALE GENOMIC DNA]</scope>
    <source>
        <strain evidence="3">ATCC BAA-613 / DSM 15670 / CCUG 46953 / JCM 12243 / WAL 16351</strain>
    </source>
</reference>
<proteinExistence type="predicted"/>
<comment type="caution">
    <text evidence="2">The sequence shown here is derived from an EMBL/GenBank/DDBJ whole genome shotgun (WGS) entry which is preliminary data.</text>
</comment>
<keyword evidence="1" id="KW-0472">Membrane</keyword>
<dbReference type="AlphaFoldDB" id="A8RGU3"/>
<dbReference type="Proteomes" id="UP000005396">
    <property type="component" value="Unassembled WGS sequence"/>
</dbReference>
<evidence type="ECO:0000313" key="2">
    <source>
        <dbReference type="EMBL" id="EDP19390.1"/>
    </source>
</evidence>
<feature type="transmembrane region" description="Helical" evidence="1">
    <location>
        <begin position="12"/>
        <end position="34"/>
    </location>
</feature>